<dbReference type="Proteomes" id="UP000007058">
    <property type="component" value="Chromosome"/>
</dbReference>
<keyword evidence="3" id="KW-1185">Reference proteome</keyword>
<name>Q2W034_PARM1</name>
<evidence type="ECO:0000256" key="1">
    <source>
        <dbReference type="SAM" id="MobiDB-lite"/>
    </source>
</evidence>
<sequence>MQMNHGSSGILPPLPLGPGGPRSAGRRRPSARRGAPGEGQCGARAATIIVVAALVLLAAAPAQAGMCITQGETLSCTDAGETVILRGGEGVAYSKLAGRSMTIARDGQGNMMGLIGEQKLIIQKMDGVTVARFGNRKLICAEAGPGITLCK</sequence>
<proteinExistence type="predicted"/>
<organism evidence="2 3">
    <name type="scientific">Paramagnetospirillum magneticum (strain ATCC 700264 / AMB-1)</name>
    <name type="common">Magnetospirillum magneticum</name>
    <dbReference type="NCBI Taxonomy" id="342108"/>
    <lineage>
        <taxon>Bacteria</taxon>
        <taxon>Pseudomonadati</taxon>
        <taxon>Pseudomonadota</taxon>
        <taxon>Alphaproteobacteria</taxon>
        <taxon>Rhodospirillales</taxon>
        <taxon>Magnetospirillaceae</taxon>
        <taxon>Paramagnetospirillum</taxon>
    </lineage>
</organism>
<evidence type="ECO:0000313" key="3">
    <source>
        <dbReference type="Proteomes" id="UP000007058"/>
    </source>
</evidence>
<gene>
    <name evidence="2" type="ordered locus">amb3987</name>
</gene>
<dbReference type="STRING" id="342108.amb3987"/>
<dbReference type="KEGG" id="mag:amb3987"/>
<dbReference type="AlphaFoldDB" id="Q2W034"/>
<dbReference type="EMBL" id="AP007255">
    <property type="protein sequence ID" value="BAE52791.1"/>
    <property type="molecule type" value="Genomic_DNA"/>
</dbReference>
<feature type="compositionally biased region" description="Low complexity" evidence="1">
    <location>
        <begin position="1"/>
        <end position="11"/>
    </location>
</feature>
<accession>Q2W034</accession>
<protein>
    <submittedName>
        <fullName evidence="2">Uncharacterized protein</fullName>
    </submittedName>
</protein>
<feature type="region of interest" description="Disordered" evidence="1">
    <location>
        <begin position="1"/>
        <end position="39"/>
    </location>
</feature>
<evidence type="ECO:0000313" key="2">
    <source>
        <dbReference type="EMBL" id="BAE52791.1"/>
    </source>
</evidence>
<dbReference type="HOGENOM" id="CLU_1729172_0_0_5"/>
<reference evidence="2 3" key="1">
    <citation type="journal article" date="2005" name="DNA Res.">
        <title>Complete genome sequence of the facultative anaerobic magnetotactic bacterium Magnetospirillum sp. strain AMB-1.</title>
        <authorList>
            <person name="Matsunaga T."/>
            <person name="Okamura Y."/>
            <person name="Fukuda Y."/>
            <person name="Wahyudi A.T."/>
            <person name="Murase Y."/>
            <person name="Takeyama H."/>
        </authorList>
    </citation>
    <scope>NUCLEOTIDE SEQUENCE [LARGE SCALE GENOMIC DNA]</scope>
    <source>
        <strain evidence="3">ATCC 700264 / AMB-1</strain>
    </source>
</reference>